<dbReference type="InterPro" id="IPR017972">
    <property type="entry name" value="Cyt_P450_CS"/>
</dbReference>
<comment type="similarity">
    <text evidence="1 2">Belongs to the cytochrome P450 family.</text>
</comment>
<keyword evidence="2" id="KW-0349">Heme</keyword>
<evidence type="ECO:0000313" key="3">
    <source>
        <dbReference type="EMBL" id="MFB6395247.1"/>
    </source>
</evidence>
<evidence type="ECO:0000256" key="1">
    <source>
        <dbReference type="ARBA" id="ARBA00010617"/>
    </source>
</evidence>
<proteinExistence type="inferred from homology"/>
<keyword evidence="2" id="KW-0560">Oxidoreductase</keyword>
<keyword evidence="4" id="KW-1185">Reference proteome</keyword>
<organism evidence="3 4">
    <name type="scientific">Polymorphospora lycopeni</name>
    <dbReference type="NCBI Taxonomy" id="3140240"/>
    <lineage>
        <taxon>Bacteria</taxon>
        <taxon>Bacillati</taxon>
        <taxon>Actinomycetota</taxon>
        <taxon>Actinomycetes</taxon>
        <taxon>Micromonosporales</taxon>
        <taxon>Micromonosporaceae</taxon>
        <taxon>Polymorphospora</taxon>
    </lineage>
</organism>
<dbReference type="InterPro" id="IPR036396">
    <property type="entry name" value="Cyt_P450_sf"/>
</dbReference>
<keyword evidence="2" id="KW-0479">Metal-binding</keyword>
<dbReference type="PANTHER" id="PTHR46696:SF1">
    <property type="entry name" value="CYTOCHROME P450 YJIB-RELATED"/>
    <property type="match status" value="1"/>
</dbReference>
<accession>A0ABV5CTB7</accession>
<keyword evidence="2" id="KW-0408">Iron</keyword>
<name>A0ABV5CTB7_9ACTN</name>
<protein>
    <submittedName>
        <fullName evidence="3">Cytochrome P450</fullName>
    </submittedName>
</protein>
<sequence>MTIPLIGTPVPATGLDPLEPSFQNDPYPYYNWLLRNDPVHQGAEGTWYVTRYADVRLAMSDKRFGCASVRDFWEVMIGPGPLKDIMAYTLFFEDDPNHARLRSLVAPVFAPKRMRALGPDIDRTVDDLLAPQAVRGEMDLVSDFAAPVALVFVCDLLGIPPEGYQGVRTWSLDIAPTLDLVPNEEEIRKGNIAMGAFADYLRELIEIRKAQPRDDLISIMLAEVETSTRAGERPVSINEIISTIISVVFAGHDTVTNQITNTILALLRHPEQLELLRRDRGLIPGAVEEGLRYDSAVQSNSRRLGEDVELGGKLLKKGDFVVALMGAANRDPLQFDDPDRFDITRTNVQPMSFGAGMRFCLGAVLARIELRSALDRLVNLENMRLACAEEDLSYQRSSMFRSLVDLPITFDPVRDYPR</sequence>
<dbReference type="PRINTS" id="PR00359">
    <property type="entry name" value="BP450"/>
</dbReference>
<dbReference type="PRINTS" id="PR00385">
    <property type="entry name" value="P450"/>
</dbReference>
<dbReference type="Gene3D" id="1.10.630.10">
    <property type="entry name" value="Cytochrome P450"/>
    <property type="match status" value="1"/>
</dbReference>
<dbReference type="CDD" id="cd20625">
    <property type="entry name" value="CYP164-like"/>
    <property type="match status" value="1"/>
</dbReference>
<dbReference type="PANTHER" id="PTHR46696">
    <property type="entry name" value="P450, PUTATIVE (EUROFUNG)-RELATED"/>
    <property type="match status" value="1"/>
</dbReference>
<dbReference type="Proteomes" id="UP001582793">
    <property type="component" value="Unassembled WGS sequence"/>
</dbReference>
<evidence type="ECO:0000313" key="4">
    <source>
        <dbReference type="Proteomes" id="UP001582793"/>
    </source>
</evidence>
<keyword evidence="2" id="KW-0503">Monooxygenase</keyword>
<reference evidence="3 4" key="1">
    <citation type="submission" date="2024-04" db="EMBL/GenBank/DDBJ databases">
        <title>Polymorphospora sp. isolated from Baiyangdian Lake in Xiong'an New Area.</title>
        <authorList>
            <person name="Zhang X."/>
            <person name="Liu J."/>
        </authorList>
    </citation>
    <scope>NUCLEOTIDE SEQUENCE [LARGE SCALE GENOMIC DNA]</scope>
    <source>
        <strain evidence="3 4">2-325</strain>
    </source>
</reference>
<dbReference type="SUPFAM" id="SSF48264">
    <property type="entry name" value="Cytochrome P450"/>
    <property type="match status" value="1"/>
</dbReference>
<dbReference type="Pfam" id="PF00067">
    <property type="entry name" value="p450"/>
    <property type="match status" value="1"/>
</dbReference>
<gene>
    <name evidence="3" type="ORF">AAFH96_19350</name>
</gene>
<dbReference type="PROSITE" id="PS00086">
    <property type="entry name" value="CYTOCHROME_P450"/>
    <property type="match status" value="1"/>
</dbReference>
<comment type="caution">
    <text evidence="3">The sequence shown here is derived from an EMBL/GenBank/DDBJ whole genome shotgun (WGS) entry which is preliminary data.</text>
</comment>
<dbReference type="InterPro" id="IPR001128">
    <property type="entry name" value="Cyt_P450"/>
</dbReference>
<dbReference type="InterPro" id="IPR002397">
    <property type="entry name" value="Cyt_P450_B"/>
</dbReference>
<evidence type="ECO:0000256" key="2">
    <source>
        <dbReference type="RuleBase" id="RU000461"/>
    </source>
</evidence>
<dbReference type="EMBL" id="JBCGDC010000054">
    <property type="protein sequence ID" value="MFB6395247.1"/>
    <property type="molecule type" value="Genomic_DNA"/>
</dbReference>
<dbReference type="RefSeq" id="WP_364208727.1">
    <property type="nucleotide sequence ID" value="NZ_JBCGDC010000054.1"/>
</dbReference>